<dbReference type="SUPFAM" id="SSF46785">
    <property type="entry name" value="Winged helix' DNA-binding domain"/>
    <property type="match status" value="1"/>
</dbReference>
<dbReference type="PANTHER" id="PTHR43537:SF39">
    <property type="entry name" value="HTH-TYPE TRANSCRIPTIONAL REGULATOR MCBR"/>
    <property type="match status" value="1"/>
</dbReference>
<proteinExistence type="predicted"/>
<keyword evidence="1" id="KW-0805">Transcription regulation</keyword>
<dbReference type="Pfam" id="PF00392">
    <property type="entry name" value="GntR"/>
    <property type="match status" value="1"/>
</dbReference>
<reference evidence="5 6" key="1">
    <citation type="submission" date="2017-03" db="EMBL/GenBank/DDBJ databases">
        <title>Genome analysis of Rhizobial strains effectives or ineffectives for nitrogen fixation isolated from bean seeds.</title>
        <authorList>
            <person name="Peralta H."/>
            <person name="Aguilar-Vera A."/>
            <person name="Mora Y."/>
            <person name="Vargas-Lagunas C."/>
            <person name="Girard L."/>
            <person name="Mora J."/>
        </authorList>
    </citation>
    <scope>NUCLEOTIDE SEQUENCE [LARGE SCALE GENOMIC DNA]</scope>
    <source>
        <strain evidence="5 6">CCGM5</strain>
    </source>
</reference>
<dbReference type="InterPro" id="IPR008920">
    <property type="entry name" value="TF_FadR/GntR_C"/>
</dbReference>
<organism evidence="5 6">
    <name type="scientific">Rhizobium leguminosarum bv. trifolii</name>
    <dbReference type="NCBI Taxonomy" id="386"/>
    <lineage>
        <taxon>Bacteria</taxon>
        <taxon>Pseudomonadati</taxon>
        <taxon>Pseudomonadota</taxon>
        <taxon>Alphaproteobacteria</taxon>
        <taxon>Hyphomicrobiales</taxon>
        <taxon>Rhizobiaceae</taxon>
        <taxon>Rhizobium/Agrobacterium group</taxon>
        <taxon>Rhizobium</taxon>
    </lineage>
</organism>
<dbReference type="InterPro" id="IPR036390">
    <property type="entry name" value="WH_DNA-bd_sf"/>
</dbReference>
<dbReference type="EMBL" id="NAOO01000032">
    <property type="protein sequence ID" value="RFB87009.1"/>
    <property type="molecule type" value="Genomic_DNA"/>
</dbReference>
<dbReference type="SMART" id="SM00895">
    <property type="entry name" value="FCD"/>
    <property type="match status" value="1"/>
</dbReference>
<keyword evidence="2" id="KW-0238">DNA-binding</keyword>
<gene>
    <name evidence="5" type="ORF">B5K10_23380</name>
</gene>
<dbReference type="SUPFAM" id="SSF48008">
    <property type="entry name" value="GntR ligand-binding domain-like"/>
    <property type="match status" value="1"/>
</dbReference>
<dbReference type="GO" id="GO:0003700">
    <property type="term" value="F:DNA-binding transcription factor activity"/>
    <property type="evidence" value="ECO:0007669"/>
    <property type="project" value="InterPro"/>
</dbReference>
<dbReference type="InterPro" id="IPR011711">
    <property type="entry name" value="GntR_C"/>
</dbReference>
<dbReference type="GO" id="GO:0003677">
    <property type="term" value="F:DNA binding"/>
    <property type="evidence" value="ECO:0007669"/>
    <property type="project" value="UniProtKB-KW"/>
</dbReference>
<evidence type="ECO:0000259" key="4">
    <source>
        <dbReference type="PROSITE" id="PS50949"/>
    </source>
</evidence>
<dbReference type="CDD" id="cd07377">
    <property type="entry name" value="WHTH_GntR"/>
    <property type="match status" value="1"/>
</dbReference>
<comment type="caution">
    <text evidence="5">The sequence shown here is derived from an EMBL/GenBank/DDBJ whole genome shotgun (WGS) entry which is preliminary data.</text>
</comment>
<dbReference type="AlphaFoldDB" id="A0A3E1B764"/>
<keyword evidence="3" id="KW-0804">Transcription</keyword>
<evidence type="ECO:0000256" key="1">
    <source>
        <dbReference type="ARBA" id="ARBA00023015"/>
    </source>
</evidence>
<dbReference type="Proteomes" id="UP000256748">
    <property type="component" value="Unassembled WGS sequence"/>
</dbReference>
<dbReference type="InterPro" id="IPR000524">
    <property type="entry name" value="Tscrpt_reg_HTH_GntR"/>
</dbReference>
<evidence type="ECO:0000256" key="3">
    <source>
        <dbReference type="ARBA" id="ARBA00023163"/>
    </source>
</evidence>
<dbReference type="Gene3D" id="1.10.10.10">
    <property type="entry name" value="Winged helix-like DNA-binding domain superfamily/Winged helix DNA-binding domain"/>
    <property type="match status" value="1"/>
</dbReference>
<evidence type="ECO:0000256" key="2">
    <source>
        <dbReference type="ARBA" id="ARBA00023125"/>
    </source>
</evidence>
<sequence length="239" mass="26430">MIDQNKEARGGNLITPTTAVLRDQVYDRLGALIRGGHFSPGEKITIRDLAKNLSMSPTPVREALYRLISEGVLQGEVNRSAVVPLLMPEQIAELKDIRLHIECFAAERAALKGTPEIADALRKTSEKLKTARAAGDRRTDIALVYKFQFELYAACSMPDLIRIINSLWLKTGPYLNLLYPHYIASISAGRGDWRERIASGVEKRDAAAVAEEIRLDIDQALTYISSIITAAALLNQTRG</sequence>
<dbReference type="InterPro" id="IPR036388">
    <property type="entry name" value="WH-like_DNA-bd_sf"/>
</dbReference>
<dbReference type="Gene3D" id="1.20.120.530">
    <property type="entry name" value="GntR ligand-binding domain-like"/>
    <property type="match status" value="1"/>
</dbReference>
<name>A0A3E1B764_RHILT</name>
<evidence type="ECO:0000313" key="6">
    <source>
        <dbReference type="Proteomes" id="UP000256748"/>
    </source>
</evidence>
<dbReference type="Pfam" id="PF07729">
    <property type="entry name" value="FCD"/>
    <property type="match status" value="1"/>
</dbReference>
<dbReference type="PANTHER" id="PTHR43537">
    <property type="entry name" value="TRANSCRIPTIONAL REGULATOR, GNTR FAMILY"/>
    <property type="match status" value="1"/>
</dbReference>
<dbReference type="SMART" id="SM00345">
    <property type="entry name" value="HTH_GNTR"/>
    <property type="match status" value="1"/>
</dbReference>
<feature type="domain" description="HTH gntR-type" evidence="4">
    <location>
        <begin position="19"/>
        <end position="86"/>
    </location>
</feature>
<evidence type="ECO:0000313" key="5">
    <source>
        <dbReference type="EMBL" id="RFB87009.1"/>
    </source>
</evidence>
<dbReference type="PROSITE" id="PS50949">
    <property type="entry name" value="HTH_GNTR"/>
    <property type="match status" value="1"/>
</dbReference>
<protein>
    <submittedName>
        <fullName evidence="5">GntR family transcriptional regulator</fullName>
    </submittedName>
</protein>
<dbReference type="RefSeq" id="WP_018328978.1">
    <property type="nucleotide sequence ID" value="NZ_KZ859526.1"/>
</dbReference>
<accession>A0A3E1B764</accession>